<dbReference type="InterPro" id="IPR023696">
    <property type="entry name" value="Ureohydrolase_dom_sf"/>
</dbReference>
<dbReference type="SUPFAM" id="SSF52768">
    <property type="entry name" value="Arginase/deacetylase"/>
    <property type="match status" value="1"/>
</dbReference>
<comment type="caution">
    <text evidence="3">The sequence shown here is derived from an EMBL/GenBank/DDBJ whole genome shotgun (WGS) entry which is preliminary data.</text>
</comment>
<dbReference type="PANTHER" id="PTHR10625">
    <property type="entry name" value="HISTONE DEACETYLASE HDAC1-RELATED"/>
    <property type="match status" value="1"/>
</dbReference>
<dbReference type="Gene3D" id="3.40.800.20">
    <property type="entry name" value="Histone deacetylase domain"/>
    <property type="match status" value="1"/>
</dbReference>
<dbReference type="CDD" id="cd09992">
    <property type="entry name" value="HDAC_classII"/>
    <property type="match status" value="1"/>
</dbReference>
<dbReference type="InterPro" id="IPR000286">
    <property type="entry name" value="HDACs"/>
</dbReference>
<dbReference type="GO" id="GO:0040029">
    <property type="term" value="P:epigenetic regulation of gene expression"/>
    <property type="evidence" value="ECO:0007669"/>
    <property type="project" value="TreeGrafter"/>
</dbReference>
<name>I9LK02_9FIRM</name>
<dbReference type="EMBL" id="AKVJ01000004">
    <property type="protein sequence ID" value="EIW20829.1"/>
    <property type="molecule type" value="Genomic_DNA"/>
</dbReference>
<dbReference type="AlphaFoldDB" id="I9LK02"/>
<evidence type="ECO:0000313" key="4">
    <source>
        <dbReference type="Proteomes" id="UP000004324"/>
    </source>
</evidence>
<sequence length="439" mass="49197">MLNAQKLGLVFFPAFDWAISPTHPEREERLLYTRDQIVEEGLLDMPAIREYKPKIANLQDLERVHVGVPDITSLITNAHLVSAGGAIAAADAVMKKEVQRAFALVRPPGHHAMRIVHGTRGFCTINMEAIMVEYLRRTYGINKVAIVDTDVHHGDGTQDIFYHDPDTLFISFHQDGRTLYPGTGFTNEMGSPNALGTTVNIPLPPGTTDRGLHEVLDHLIMPILGDFKPDIIINSAGQDNHYSDPLANMAITAQGYARLADTLKADIAVLEGGYSIEDALPYINVGIVLAMAGMDYSKVIEPNIADCPSQTSSVTHYIKDVIKERQDMWGRKEKLQREAIMKHGEFWQTERSIYYDDVGINEQQKERVRLCPHCSGYVTIETKARSSLHYKTAYIGMIPQKACPVCLKAAYDVVHAAKKQGNYQHYMVQNKQKDRLERL</sequence>
<comment type="similarity">
    <text evidence="1">Belongs to the histone deacetylase family.</text>
</comment>
<gene>
    <name evidence="3" type="ORF">FB4_2041</name>
</gene>
<dbReference type="GO" id="GO:0004407">
    <property type="term" value="F:histone deacetylase activity"/>
    <property type="evidence" value="ECO:0007669"/>
    <property type="project" value="TreeGrafter"/>
</dbReference>
<evidence type="ECO:0000256" key="1">
    <source>
        <dbReference type="ARBA" id="ARBA00005947"/>
    </source>
</evidence>
<dbReference type="PANTHER" id="PTHR10625:SF10">
    <property type="entry name" value="HISTONE DEACETYLASE HDAC1"/>
    <property type="match status" value="1"/>
</dbReference>
<protein>
    <submittedName>
        <fullName evidence="3">Histone deacetylase domain-containing protein</fullName>
    </submittedName>
</protein>
<evidence type="ECO:0000313" key="3">
    <source>
        <dbReference type="EMBL" id="EIW20829.1"/>
    </source>
</evidence>
<reference evidence="3 4" key="1">
    <citation type="journal article" date="2012" name="J. Bacteriol.">
        <title>Draft Genome Sequences for Two Metal-Reducing Pelosinus fermentans Strains Isolated from a Cr(VI)-Contaminated Site and for Type Strain R7.</title>
        <authorList>
            <person name="Brown S.D."/>
            <person name="Podar M."/>
            <person name="Klingeman D.M."/>
            <person name="Johnson C.M."/>
            <person name="Yang Z.K."/>
            <person name="Utturkar S.M."/>
            <person name="Land M.L."/>
            <person name="Mosher J.J."/>
            <person name="Hurt R.A.Jr."/>
            <person name="Phelps T.J."/>
            <person name="Palumbo A.V."/>
            <person name="Arkin A.P."/>
            <person name="Hazen T.C."/>
            <person name="Elias D.A."/>
        </authorList>
    </citation>
    <scope>NUCLEOTIDE SEQUENCE [LARGE SCALE GENOMIC DNA]</scope>
    <source>
        <strain evidence="3 4">B4</strain>
    </source>
</reference>
<dbReference type="PRINTS" id="PR01270">
    <property type="entry name" value="HDASUPER"/>
</dbReference>
<proteinExistence type="inferred from homology"/>
<evidence type="ECO:0000259" key="2">
    <source>
        <dbReference type="Pfam" id="PF00850"/>
    </source>
</evidence>
<accession>I9LK02</accession>
<dbReference type="OrthoDB" id="9808367at2"/>
<feature type="domain" description="Histone deacetylase" evidence="2">
    <location>
        <begin position="76"/>
        <end position="277"/>
    </location>
</feature>
<keyword evidence="4" id="KW-1185">Reference proteome</keyword>
<dbReference type="Proteomes" id="UP000004324">
    <property type="component" value="Unassembled WGS sequence"/>
</dbReference>
<dbReference type="InterPro" id="IPR037138">
    <property type="entry name" value="His_deacetylse_dom_sf"/>
</dbReference>
<dbReference type="InterPro" id="IPR023801">
    <property type="entry name" value="His_deacetylse_dom"/>
</dbReference>
<dbReference type="RefSeq" id="WP_007930695.1">
    <property type="nucleotide sequence ID" value="NZ_AKVJ01000004.1"/>
</dbReference>
<dbReference type="PATRIC" id="fig|1149862.3.peg.316"/>
<dbReference type="Pfam" id="PF00850">
    <property type="entry name" value="Hist_deacetyl"/>
    <property type="match status" value="1"/>
</dbReference>
<organism evidence="3 4">
    <name type="scientific">Pelosinus fermentans B4</name>
    <dbReference type="NCBI Taxonomy" id="1149862"/>
    <lineage>
        <taxon>Bacteria</taxon>
        <taxon>Bacillati</taxon>
        <taxon>Bacillota</taxon>
        <taxon>Negativicutes</taxon>
        <taxon>Selenomonadales</taxon>
        <taxon>Sporomusaceae</taxon>
        <taxon>Pelosinus</taxon>
    </lineage>
</organism>